<keyword evidence="3" id="KW-0479">Metal-binding</keyword>
<keyword evidence="9" id="KW-1185">Reference proteome</keyword>
<dbReference type="SUPFAM" id="SSF102114">
    <property type="entry name" value="Radical SAM enzymes"/>
    <property type="match status" value="1"/>
</dbReference>
<dbReference type="InterPro" id="IPR006638">
    <property type="entry name" value="Elp3/MiaA/NifB-like_rSAM"/>
</dbReference>
<dbReference type="RefSeq" id="WP_112147173.1">
    <property type="nucleotide sequence ID" value="NZ_PGTO01000026.1"/>
</dbReference>
<proteinExistence type="predicted"/>
<accession>A0A364NTU7</accession>
<feature type="domain" description="B12-binding" evidence="6">
    <location>
        <begin position="9"/>
        <end position="148"/>
    </location>
</feature>
<sequence length="559" mass="62400">MRVLLVVTSTSFPKADISPDIFPQGVAYVAGALKAAGHEIFGLNIGYARTRKNLPRILFDGLTRAISLYQPQMICLGGLSADYTFIHAAMSICRQFAPDIPIVLGGGLVTADRQYINEDLRPDFSIAGDAEFPVVDLAAALDKGSTMEAIAGLSYWKDGELILNPTARETKDMPPYARPSYDEVGIEAFFQATDHATCWNLASVYPRPRIFPISAGRSCPFRCTFCFHSNGGIYKQRPIPEVLQEVSYFHEKHKFNILVVYDELFSIKEQRIREFNDGVRRLGLDFRWTCAMRVSDINSDLLSDMKDAGCFTVAVGLESASDTVLTSMRKKITKAQIQTAIDASVEANLPLYGNFIFGDPAETEDTIRETTEFAIANCNKAMLSVGRIRPYPATPLFNHGIEKGIIQDKKSYYAKPPHYNLTAIPEDHLATLIDHAVQATIGQLSQCLGDHRIFLAVQPKGEFDDFKRSCFVSHQNCPYCGHGTERKINFHGDIQEIIAGRLDDVSVFIRTPRYFLCEICGRQAVYTLYRPNMELHSLEFPPGPLPLFQDMTAMLDPTT</sequence>
<dbReference type="SMART" id="SM00729">
    <property type="entry name" value="Elp3"/>
    <property type="match status" value="1"/>
</dbReference>
<dbReference type="PROSITE" id="PS51918">
    <property type="entry name" value="RADICAL_SAM"/>
    <property type="match status" value="1"/>
</dbReference>
<dbReference type="Pfam" id="PF02310">
    <property type="entry name" value="B12-binding"/>
    <property type="match status" value="1"/>
</dbReference>
<dbReference type="Gene3D" id="3.80.30.20">
    <property type="entry name" value="tm_1862 like domain"/>
    <property type="match status" value="1"/>
</dbReference>
<dbReference type="Proteomes" id="UP000251075">
    <property type="component" value="Unassembled WGS sequence"/>
</dbReference>
<evidence type="ECO:0000259" key="6">
    <source>
        <dbReference type="PROSITE" id="PS51332"/>
    </source>
</evidence>
<dbReference type="OrthoDB" id="9801424at2"/>
<feature type="domain" description="Radical SAM core" evidence="7">
    <location>
        <begin position="203"/>
        <end position="434"/>
    </location>
</feature>
<dbReference type="AlphaFoldDB" id="A0A364NTU7"/>
<dbReference type="SFLD" id="SFLDG01082">
    <property type="entry name" value="B12-binding_domain_containing"/>
    <property type="match status" value="1"/>
</dbReference>
<protein>
    <submittedName>
        <fullName evidence="8">Uncharacterized protein</fullName>
    </submittedName>
</protein>
<organism evidence="8 9">
    <name type="scientific">Paramagnetospirillum kuznetsovii</name>
    <dbReference type="NCBI Taxonomy" id="2053833"/>
    <lineage>
        <taxon>Bacteria</taxon>
        <taxon>Pseudomonadati</taxon>
        <taxon>Pseudomonadota</taxon>
        <taxon>Alphaproteobacteria</taxon>
        <taxon>Rhodospirillales</taxon>
        <taxon>Magnetospirillaceae</taxon>
        <taxon>Paramagnetospirillum</taxon>
    </lineage>
</organism>
<dbReference type="InterPro" id="IPR006158">
    <property type="entry name" value="Cobalamin-bd"/>
</dbReference>
<evidence type="ECO:0000313" key="9">
    <source>
        <dbReference type="Proteomes" id="UP000251075"/>
    </source>
</evidence>
<keyword evidence="2" id="KW-0949">S-adenosyl-L-methionine</keyword>
<dbReference type="Gene3D" id="3.40.50.280">
    <property type="entry name" value="Cobalamin-binding domain"/>
    <property type="match status" value="1"/>
</dbReference>
<dbReference type="SFLD" id="SFLDS00029">
    <property type="entry name" value="Radical_SAM"/>
    <property type="match status" value="1"/>
</dbReference>
<dbReference type="CDD" id="cd01335">
    <property type="entry name" value="Radical_SAM"/>
    <property type="match status" value="1"/>
</dbReference>
<dbReference type="PANTHER" id="PTHR43409">
    <property type="entry name" value="ANAEROBIC MAGNESIUM-PROTOPORPHYRIN IX MONOMETHYL ESTER CYCLASE-RELATED"/>
    <property type="match status" value="1"/>
</dbReference>
<evidence type="ECO:0000256" key="5">
    <source>
        <dbReference type="ARBA" id="ARBA00023014"/>
    </source>
</evidence>
<comment type="cofactor">
    <cofactor evidence="1">
        <name>[4Fe-4S] cluster</name>
        <dbReference type="ChEBI" id="CHEBI:49883"/>
    </cofactor>
</comment>
<dbReference type="InterPro" id="IPR007197">
    <property type="entry name" value="rSAM"/>
</dbReference>
<evidence type="ECO:0000256" key="3">
    <source>
        <dbReference type="ARBA" id="ARBA00022723"/>
    </source>
</evidence>
<dbReference type="GO" id="GO:0031419">
    <property type="term" value="F:cobalamin binding"/>
    <property type="evidence" value="ECO:0007669"/>
    <property type="project" value="InterPro"/>
</dbReference>
<evidence type="ECO:0000256" key="2">
    <source>
        <dbReference type="ARBA" id="ARBA00022691"/>
    </source>
</evidence>
<evidence type="ECO:0000259" key="7">
    <source>
        <dbReference type="PROSITE" id="PS51918"/>
    </source>
</evidence>
<dbReference type="GO" id="GO:0051539">
    <property type="term" value="F:4 iron, 4 sulfur cluster binding"/>
    <property type="evidence" value="ECO:0007669"/>
    <property type="project" value="UniProtKB-KW"/>
</dbReference>
<keyword evidence="4" id="KW-0408">Iron</keyword>
<name>A0A364NTU7_9PROT</name>
<dbReference type="EMBL" id="PGTO01000026">
    <property type="protein sequence ID" value="RAU20335.1"/>
    <property type="molecule type" value="Genomic_DNA"/>
</dbReference>
<dbReference type="GO" id="GO:0003824">
    <property type="term" value="F:catalytic activity"/>
    <property type="evidence" value="ECO:0007669"/>
    <property type="project" value="InterPro"/>
</dbReference>
<evidence type="ECO:0000256" key="1">
    <source>
        <dbReference type="ARBA" id="ARBA00001966"/>
    </source>
</evidence>
<keyword evidence="5" id="KW-0411">Iron-sulfur</keyword>
<evidence type="ECO:0000313" key="8">
    <source>
        <dbReference type="EMBL" id="RAU20335.1"/>
    </source>
</evidence>
<dbReference type="GO" id="GO:0046872">
    <property type="term" value="F:metal ion binding"/>
    <property type="evidence" value="ECO:0007669"/>
    <property type="project" value="UniProtKB-KW"/>
</dbReference>
<dbReference type="Pfam" id="PF04055">
    <property type="entry name" value="Radical_SAM"/>
    <property type="match status" value="1"/>
</dbReference>
<gene>
    <name evidence="8" type="ORF">CU669_19005</name>
</gene>
<dbReference type="InterPro" id="IPR034466">
    <property type="entry name" value="Methyltransferase_Class_B"/>
</dbReference>
<reference evidence="8 9" key="1">
    <citation type="submission" date="2017-11" db="EMBL/GenBank/DDBJ databases">
        <title>Draft genome sequence of magnetotactic bacterium Magnetospirillum kuznetsovii LBB-42.</title>
        <authorList>
            <person name="Grouzdev D.S."/>
            <person name="Rysina M.S."/>
            <person name="Baslerov R.V."/>
            <person name="Koziaeva V."/>
        </authorList>
    </citation>
    <scope>NUCLEOTIDE SEQUENCE [LARGE SCALE GENOMIC DNA]</scope>
    <source>
        <strain evidence="8 9">LBB-42</strain>
    </source>
</reference>
<dbReference type="PROSITE" id="PS51332">
    <property type="entry name" value="B12_BINDING"/>
    <property type="match status" value="1"/>
</dbReference>
<dbReference type="InterPro" id="IPR051198">
    <property type="entry name" value="BchE-like"/>
</dbReference>
<dbReference type="InterPro" id="IPR023404">
    <property type="entry name" value="rSAM_horseshoe"/>
</dbReference>
<comment type="caution">
    <text evidence="8">The sequence shown here is derived from an EMBL/GenBank/DDBJ whole genome shotgun (WGS) entry which is preliminary data.</text>
</comment>
<evidence type="ECO:0000256" key="4">
    <source>
        <dbReference type="ARBA" id="ARBA00023004"/>
    </source>
</evidence>
<dbReference type="InterPro" id="IPR058240">
    <property type="entry name" value="rSAM_sf"/>
</dbReference>
<dbReference type="SFLD" id="SFLDG01123">
    <property type="entry name" value="methyltransferase_(Class_B)"/>
    <property type="match status" value="1"/>
</dbReference>